<organism evidence="1 2">
    <name type="scientific">Paraglomus occultum</name>
    <dbReference type="NCBI Taxonomy" id="144539"/>
    <lineage>
        <taxon>Eukaryota</taxon>
        <taxon>Fungi</taxon>
        <taxon>Fungi incertae sedis</taxon>
        <taxon>Mucoromycota</taxon>
        <taxon>Glomeromycotina</taxon>
        <taxon>Glomeromycetes</taxon>
        <taxon>Paraglomerales</taxon>
        <taxon>Paraglomeraceae</taxon>
        <taxon>Paraglomus</taxon>
    </lineage>
</organism>
<gene>
    <name evidence="1" type="ORF">POCULU_LOCUS963</name>
</gene>
<dbReference type="EMBL" id="CAJVPJ010000062">
    <property type="protein sequence ID" value="CAG8469404.1"/>
    <property type="molecule type" value="Genomic_DNA"/>
</dbReference>
<keyword evidence="2" id="KW-1185">Reference proteome</keyword>
<sequence>MFTLDDVPDLFIGSYIKKNRNATDKDIINAYEEQQATSSSRFSVTASTGFKVPFQQDVDYLAKLDQRIHVVANGGNEFYNYLAIVQSSGYGKTRTALELAKTRPLVYMCFCKEDSTGCPPATLQSKELLKDL</sequence>
<dbReference type="PANTHER" id="PTHR33266:SF1">
    <property type="entry name" value="F-BOX DOMAIN-CONTAINING PROTEIN"/>
    <property type="match status" value="1"/>
</dbReference>
<accession>A0A9N8W370</accession>
<dbReference type="AlphaFoldDB" id="A0A9N8W370"/>
<proteinExistence type="predicted"/>
<dbReference type="Proteomes" id="UP000789572">
    <property type="component" value="Unassembled WGS sequence"/>
</dbReference>
<name>A0A9N8W370_9GLOM</name>
<dbReference type="OrthoDB" id="3269378at2759"/>
<protein>
    <submittedName>
        <fullName evidence="1">6000_t:CDS:1</fullName>
    </submittedName>
</protein>
<reference evidence="1" key="1">
    <citation type="submission" date="2021-06" db="EMBL/GenBank/DDBJ databases">
        <authorList>
            <person name="Kallberg Y."/>
            <person name="Tangrot J."/>
            <person name="Rosling A."/>
        </authorList>
    </citation>
    <scope>NUCLEOTIDE SEQUENCE</scope>
    <source>
        <strain evidence="1">IA702</strain>
    </source>
</reference>
<dbReference type="PANTHER" id="PTHR33266">
    <property type="entry name" value="CHROMOSOME 15, WHOLE GENOME SHOTGUN SEQUENCE"/>
    <property type="match status" value="1"/>
</dbReference>
<comment type="caution">
    <text evidence="1">The sequence shown here is derived from an EMBL/GenBank/DDBJ whole genome shotgun (WGS) entry which is preliminary data.</text>
</comment>
<evidence type="ECO:0000313" key="2">
    <source>
        <dbReference type="Proteomes" id="UP000789572"/>
    </source>
</evidence>
<evidence type="ECO:0000313" key="1">
    <source>
        <dbReference type="EMBL" id="CAG8469404.1"/>
    </source>
</evidence>